<reference evidence="1" key="1">
    <citation type="journal article" date="2023" name="J. Hazard. Mater.">
        <title>Anaerobic biodegradation of pyrene and benzo[a]pyrene by a new sulfate-reducing Desulforamulus aquiferis strain DSA.</title>
        <authorList>
            <person name="Zhang Z."/>
            <person name="Sun J."/>
            <person name="Gong X."/>
            <person name="Wang C."/>
            <person name="Wang H."/>
        </authorList>
    </citation>
    <scope>NUCLEOTIDE SEQUENCE</scope>
    <source>
        <strain evidence="1">DSA</strain>
    </source>
</reference>
<evidence type="ECO:0000313" key="1">
    <source>
        <dbReference type="EMBL" id="MDO7785628.1"/>
    </source>
</evidence>
<gene>
    <name evidence="1" type="ORF">P6N53_00085</name>
</gene>
<proteinExistence type="predicted"/>
<comment type="caution">
    <text evidence="1">The sequence shown here is derived from an EMBL/GenBank/DDBJ whole genome shotgun (WGS) entry which is preliminary data.</text>
</comment>
<sequence>MIRFLAEVKGMNREELDRAIEDTKLEIYRLKYQLGETVAIKKEREIHKRLRELQILHYWQLEILKRLDKE</sequence>
<evidence type="ECO:0008006" key="3">
    <source>
        <dbReference type="Google" id="ProtNLM"/>
    </source>
</evidence>
<protein>
    <recommendedName>
        <fullName evidence="3">50S ribosomal protein L29</fullName>
    </recommendedName>
</protein>
<reference evidence="1" key="2">
    <citation type="submission" date="2023-03" db="EMBL/GenBank/DDBJ databases">
        <authorList>
            <person name="Zhang Z."/>
        </authorList>
    </citation>
    <scope>NUCLEOTIDE SEQUENCE</scope>
    <source>
        <strain evidence="1">DSA</strain>
    </source>
</reference>
<accession>A0AAW7Z756</accession>
<keyword evidence="2" id="KW-1185">Reference proteome</keyword>
<organism evidence="1 2">
    <name type="scientific">Desulforamulus aquiferis</name>
    <dbReference type="NCBI Taxonomy" id="1397668"/>
    <lineage>
        <taxon>Bacteria</taxon>
        <taxon>Bacillati</taxon>
        <taxon>Bacillota</taxon>
        <taxon>Clostridia</taxon>
        <taxon>Eubacteriales</taxon>
        <taxon>Peptococcaceae</taxon>
        <taxon>Desulforamulus</taxon>
    </lineage>
</organism>
<name>A0AAW7Z756_9FIRM</name>
<evidence type="ECO:0000313" key="2">
    <source>
        <dbReference type="Proteomes" id="UP001172911"/>
    </source>
</evidence>
<dbReference type="EMBL" id="JARPTC010000001">
    <property type="protein sequence ID" value="MDO7785628.1"/>
    <property type="molecule type" value="Genomic_DNA"/>
</dbReference>
<dbReference type="Proteomes" id="UP001172911">
    <property type="component" value="Unassembled WGS sequence"/>
</dbReference>
<dbReference type="AlphaFoldDB" id="A0AAW7Z756"/>